<dbReference type="VEuPathDB" id="FungiDB:Z518_07608"/>
<gene>
    <name evidence="1" type="ORF">Z518_07608</name>
</gene>
<evidence type="ECO:0000313" key="2">
    <source>
        <dbReference type="Proteomes" id="UP000053617"/>
    </source>
</evidence>
<keyword evidence="2" id="KW-1185">Reference proteome</keyword>
<dbReference type="HOGENOM" id="CLU_095773_1_1_1"/>
<accession>A0A0D2J4Z1</accession>
<dbReference type="Gene3D" id="3.10.450.50">
    <property type="match status" value="1"/>
</dbReference>
<dbReference type="EMBL" id="KN847479">
    <property type="protein sequence ID" value="KIX04055.1"/>
    <property type="molecule type" value="Genomic_DNA"/>
</dbReference>
<dbReference type="AlphaFoldDB" id="A0A0D2J4Z1"/>
<dbReference type="OrthoDB" id="3352776at2759"/>
<dbReference type="RefSeq" id="XP_013271191.1">
    <property type="nucleotide sequence ID" value="XM_013415737.1"/>
</dbReference>
<dbReference type="Proteomes" id="UP000053617">
    <property type="component" value="Unassembled WGS sequence"/>
</dbReference>
<proteinExistence type="predicted"/>
<name>A0A0D2J4Z1_9EURO</name>
<evidence type="ECO:0000313" key="1">
    <source>
        <dbReference type="EMBL" id="KIX04055.1"/>
    </source>
</evidence>
<protein>
    <recommendedName>
        <fullName evidence="3">SnoaL-like domain-containing protein</fullName>
    </recommendedName>
</protein>
<dbReference type="SUPFAM" id="SSF54427">
    <property type="entry name" value="NTF2-like"/>
    <property type="match status" value="1"/>
</dbReference>
<reference evidence="1 2" key="1">
    <citation type="submission" date="2015-01" db="EMBL/GenBank/DDBJ databases">
        <title>The Genome Sequence of Rhinocladiella mackenzie CBS 650.93.</title>
        <authorList>
            <consortium name="The Broad Institute Genomics Platform"/>
            <person name="Cuomo C."/>
            <person name="de Hoog S."/>
            <person name="Gorbushina A."/>
            <person name="Stielow B."/>
            <person name="Teixiera M."/>
            <person name="Abouelleil A."/>
            <person name="Chapman S.B."/>
            <person name="Priest M."/>
            <person name="Young S.K."/>
            <person name="Wortman J."/>
            <person name="Nusbaum C."/>
            <person name="Birren B."/>
        </authorList>
    </citation>
    <scope>NUCLEOTIDE SEQUENCE [LARGE SCALE GENOMIC DNA]</scope>
    <source>
        <strain evidence="1 2">CBS 650.93</strain>
    </source>
</reference>
<dbReference type="InterPro" id="IPR032710">
    <property type="entry name" value="NTF2-like_dom_sf"/>
</dbReference>
<dbReference type="GeneID" id="25295679"/>
<sequence>MPSSSRDQLLAAAQAFCNAFADHKPPEEILGHFSASDDILALEHGLPELAPFLGREFRGQNGIREYSQLLSSTLSYEEMRFCDFVVDPEVSKVSVRGKARFTWTSTGQSWDEVFTYVLEFDDNDKVKVYEIWADSGAAYLASKGRLKS</sequence>
<evidence type="ECO:0008006" key="3">
    <source>
        <dbReference type="Google" id="ProtNLM"/>
    </source>
</evidence>
<organism evidence="1 2">
    <name type="scientific">Rhinocladiella mackenziei CBS 650.93</name>
    <dbReference type="NCBI Taxonomy" id="1442369"/>
    <lineage>
        <taxon>Eukaryota</taxon>
        <taxon>Fungi</taxon>
        <taxon>Dikarya</taxon>
        <taxon>Ascomycota</taxon>
        <taxon>Pezizomycotina</taxon>
        <taxon>Eurotiomycetes</taxon>
        <taxon>Chaetothyriomycetidae</taxon>
        <taxon>Chaetothyriales</taxon>
        <taxon>Herpotrichiellaceae</taxon>
        <taxon>Rhinocladiella</taxon>
    </lineage>
</organism>